<sequence>MNEKSLLAYFVTKNEKLKAPGSLWAKYSMLKSTIFFHDSIDISKFFTLTVFLKKKNVGYRPKKTKERVFTKEEFTKFLL</sequence>
<dbReference type="EMBL" id="QDEB01079285">
    <property type="protein sequence ID" value="RZC34526.1"/>
    <property type="molecule type" value="Genomic_DNA"/>
</dbReference>
<organism evidence="1 2">
    <name type="scientific">Asbolus verrucosus</name>
    <name type="common">Desert ironclad beetle</name>
    <dbReference type="NCBI Taxonomy" id="1661398"/>
    <lineage>
        <taxon>Eukaryota</taxon>
        <taxon>Metazoa</taxon>
        <taxon>Ecdysozoa</taxon>
        <taxon>Arthropoda</taxon>
        <taxon>Hexapoda</taxon>
        <taxon>Insecta</taxon>
        <taxon>Pterygota</taxon>
        <taxon>Neoptera</taxon>
        <taxon>Endopterygota</taxon>
        <taxon>Coleoptera</taxon>
        <taxon>Polyphaga</taxon>
        <taxon>Cucujiformia</taxon>
        <taxon>Tenebrionidae</taxon>
        <taxon>Pimeliinae</taxon>
        <taxon>Asbolus</taxon>
    </lineage>
</organism>
<dbReference type="AlphaFoldDB" id="A0A482VP82"/>
<proteinExistence type="predicted"/>
<evidence type="ECO:0000313" key="2">
    <source>
        <dbReference type="Proteomes" id="UP000292052"/>
    </source>
</evidence>
<reference evidence="1 2" key="1">
    <citation type="submission" date="2017-03" db="EMBL/GenBank/DDBJ databases">
        <title>Genome of the blue death feigning beetle - Asbolus verrucosus.</title>
        <authorList>
            <person name="Rider S.D."/>
        </authorList>
    </citation>
    <scope>NUCLEOTIDE SEQUENCE [LARGE SCALE GENOMIC DNA]</scope>
    <source>
        <strain evidence="1">Butters</strain>
        <tissue evidence="1">Head and leg muscle</tissue>
    </source>
</reference>
<protein>
    <submittedName>
        <fullName evidence="1">Uncharacterized protein</fullName>
    </submittedName>
</protein>
<evidence type="ECO:0000313" key="1">
    <source>
        <dbReference type="EMBL" id="RZC34526.1"/>
    </source>
</evidence>
<gene>
    <name evidence="1" type="ORF">BDFB_013218</name>
</gene>
<dbReference type="Proteomes" id="UP000292052">
    <property type="component" value="Unassembled WGS sequence"/>
</dbReference>
<dbReference type="OrthoDB" id="6740008at2759"/>
<comment type="caution">
    <text evidence="1">The sequence shown here is derived from an EMBL/GenBank/DDBJ whole genome shotgun (WGS) entry which is preliminary data.</text>
</comment>
<keyword evidence="2" id="KW-1185">Reference proteome</keyword>
<accession>A0A482VP82</accession>
<name>A0A482VP82_ASBVE</name>
<dbReference type="STRING" id="1661398.A0A482VP82"/>